<gene>
    <name evidence="2" type="ORF">BRADI_2g20726v3</name>
</gene>
<evidence type="ECO:0000256" key="1">
    <source>
        <dbReference type="SAM" id="MobiDB-lite"/>
    </source>
</evidence>
<evidence type="ECO:0000313" key="3">
    <source>
        <dbReference type="EnsemblPlants" id="PNT70973"/>
    </source>
</evidence>
<feature type="compositionally biased region" description="Low complexity" evidence="1">
    <location>
        <begin position="68"/>
        <end position="85"/>
    </location>
</feature>
<dbReference type="Gramene" id="PNT70973">
    <property type="protein sequence ID" value="PNT70973"/>
    <property type="gene ID" value="BRADI_2g20726v3"/>
</dbReference>
<dbReference type="EnsemblPlants" id="PNT70973">
    <property type="protein sequence ID" value="PNT70973"/>
    <property type="gene ID" value="BRADI_2g20726v3"/>
</dbReference>
<protein>
    <submittedName>
        <fullName evidence="2 3">Uncharacterized protein</fullName>
    </submittedName>
</protein>
<name>A0A2K2D9M9_BRADI</name>
<reference evidence="2 3" key="1">
    <citation type="journal article" date="2010" name="Nature">
        <title>Genome sequencing and analysis of the model grass Brachypodium distachyon.</title>
        <authorList>
            <consortium name="International Brachypodium Initiative"/>
        </authorList>
    </citation>
    <scope>NUCLEOTIDE SEQUENCE [LARGE SCALE GENOMIC DNA]</scope>
    <source>
        <strain evidence="2 3">Bd21</strain>
    </source>
</reference>
<sequence>MYILLLPRTSESLLLPIPYRFPWWAYRINRARIPSDSLKKTFDFSLPYTIPSLSPPSPSRHRSHRARSPLSSAVASSRPLLSSASPQPPTVGR</sequence>
<accession>A0A2K2D9M9</accession>
<feature type="region of interest" description="Disordered" evidence="1">
    <location>
        <begin position="51"/>
        <end position="93"/>
    </location>
</feature>
<keyword evidence="4" id="KW-1185">Reference proteome</keyword>
<proteinExistence type="predicted"/>
<dbReference type="Proteomes" id="UP000008810">
    <property type="component" value="Chromosome 2"/>
</dbReference>
<dbReference type="EMBL" id="CM000881">
    <property type="protein sequence ID" value="PNT70973.1"/>
    <property type="molecule type" value="Genomic_DNA"/>
</dbReference>
<dbReference type="AlphaFoldDB" id="A0A2K2D9M9"/>
<reference evidence="2" key="2">
    <citation type="submission" date="2017-06" db="EMBL/GenBank/DDBJ databases">
        <title>WGS assembly of Brachypodium distachyon.</title>
        <authorList>
            <consortium name="The International Brachypodium Initiative"/>
            <person name="Lucas S."/>
            <person name="Harmon-Smith M."/>
            <person name="Lail K."/>
            <person name="Tice H."/>
            <person name="Grimwood J."/>
            <person name="Bruce D."/>
            <person name="Barry K."/>
            <person name="Shu S."/>
            <person name="Lindquist E."/>
            <person name="Wang M."/>
            <person name="Pitluck S."/>
            <person name="Vogel J.P."/>
            <person name="Garvin D.F."/>
            <person name="Mockler T.C."/>
            <person name="Schmutz J."/>
            <person name="Rokhsar D."/>
            <person name="Bevan M.W."/>
        </authorList>
    </citation>
    <scope>NUCLEOTIDE SEQUENCE</scope>
    <source>
        <strain evidence="2">Bd21</strain>
    </source>
</reference>
<organism evidence="2">
    <name type="scientific">Brachypodium distachyon</name>
    <name type="common">Purple false brome</name>
    <name type="synonym">Trachynia distachya</name>
    <dbReference type="NCBI Taxonomy" id="15368"/>
    <lineage>
        <taxon>Eukaryota</taxon>
        <taxon>Viridiplantae</taxon>
        <taxon>Streptophyta</taxon>
        <taxon>Embryophyta</taxon>
        <taxon>Tracheophyta</taxon>
        <taxon>Spermatophyta</taxon>
        <taxon>Magnoliopsida</taxon>
        <taxon>Liliopsida</taxon>
        <taxon>Poales</taxon>
        <taxon>Poaceae</taxon>
        <taxon>BOP clade</taxon>
        <taxon>Pooideae</taxon>
        <taxon>Stipodae</taxon>
        <taxon>Brachypodieae</taxon>
        <taxon>Brachypodium</taxon>
    </lineage>
</organism>
<evidence type="ECO:0000313" key="2">
    <source>
        <dbReference type="EMBL" id="PNT70973.1"/>
    </source>
</evidence>
<dbReference type="InParanoid" id="A0A2K2D9M9"/>
<reference evidence="3" key="3">
    <citation type="submission" date="2018-08" db="UniProtKB">
        <authorList>
            <consortium name="EnsemblPlants"/>
        </authorList>
    </citation>
    <scope>IDENTIFICATION</scope>
    <source>
        <strain evidence="3">cv. Bd21</strain>
    </source>
</reference>
<evidence type="ECO:0000313" key="4">
    <source>
        <dbReference type="Proteomes" id="UP000008810"/>
    </source>
</evidence>